<dbReference type="EMBL" id="JAROKS010000018">
    <property type="protein sequence ID" value="KAK1792921.1"/>
    <property type="molecule type" value="Genomic_DNA"/>
</dbReference>
<name>A0AAD8Z5M3_9TELE</name>
<comment type="caution">
    <text evidence="6">The sequence shown here is derived from an EMBL/GenBank/DDBJ whole genome shotgun (WGS) entry which is preliminary data.</text>
</comment>
<evidence type="ECO:0000256" key="4">
    <source>
        <dbReference type="SAM" id="SignalP"/>
    </source>
</evidence>
<feature type="chain" id="PRO_5042095386" description="Ig-like domain-containing protein" evidence="4">
    <location>
        <begin position="18"/>
        <end position="1058"/>
    </location>
</feature>
<dbReference type="SUPFAM" id="SSF48726">
    <property type="entry name" value="Immunoglobulin"/>
    <property type="match status" value="10"/>
</dbReference>
<proteinExistence type="predicted"/>
<dbReference type="Proteomes" id="UP001239994">
    <property type="component" value="Unassembled WGS sequence"/>
</dbReference>
<feature type="domain" description="Ig-like" evidence="5">
    <location>
        <begin position="522"/>
        <end position="617"/>
    </location>
</feature>
<organism evidence="6 7">
    <name type="scientific">Electrophorus voltai</name>
    <dbReference type="NCBI Taxonomy" id="2609070"/>
    <lineage>
        <taxon>Eukaryota</taxon>
        <taxon>Metazoa</taxon>
        <taxon>Chordata</taxon>
        <taxon>Craniata</taxon>
        <taxon>Vertebrata</taxon>
        <taxon>Euteleostomi</taxon>
        <taxon>Actinopterygii</taxon>
        <taxon>Neopterygii</taxon>
        <taxon>Teleostei</taxon>
        <taxon>Ostariophysi</taxon>
        <taxon>Gymnotiformes</taxon>
        <taxon>Gymnotoidei</taxon>
        <taxon>Gymnotidae</taxon>
        <taxon>Electrophorus</taxon>
    </lineage>
</organism>
<dbReference type="InterPro" id="IPR003599">
    <property type="entry name" value="Ig_sub"/>
</dbReference>
<dbReference type="InterPro" id="IPR003597">
    <property type="entry name" value="Ig_C1-set"/>
</dbReference>
<keyword evidence="7" id="KW-1185">Reference proteome</keyword>
<dbReference type="PANTHER" id="PTHR23268:SF102">
    <property type="entry name" value="IMMUNOGLOBULIN V-SET DOMAIN-CONTAINING PROTEIN"/>
    <property type="match status" value="1"/>
</dbReference>
<dbReference type="GO" id="GO:0005886">
    <property type="term" value="C:plasma membrane"/>
    <property type="evidence" value="ECO:0007669"/>
    <property type="project" value="TreeGrafter"/>
</dbReference>
<evidence type="ECO:0000256" key="2">
    <source>
        <dbReference type="ARBA" id="ARBA00022859"/>
    </source>
</evidence>
<dbReference type="InterPro" id="IPR050413">
    <property type="entry name" value="TCR_beta_variable"/>
</dbReference>
<dbReference type="InterPro" id="IPR007110">
    <property type="entry name" value="Ig-like_dom"/>
</dbReference>
<accession>A0AAD8Z5M3</accession>
<feature type="domain" description="Ig-like" evidence="5">
    <location>
        <begin position="34"/>
        <end position="123"/>
    </location>
</feature>
<dbReference type="GO" id="GO:0007166">
    <property type="term" value="P:cell surface receptor signaling pathway"/>
    <property type="evidence" value="ECO:0007669"/>
    <property type="project" value="TreeGrafter"/>
</dbReference>
<dbReference type="InterPro" id="IPR013106">
    <property type="entry name" value="Ig_V-set"/>
</dbReference>
<feature type="domain" description="Ig-like" evidence="5">
    <location>
        <begin position="230"/>
        <end position="359"/>
    </location>
</feature>
<evidence type="ECO:0000256" key="1">
    <source>
        <dbReference type="ARBA" id="ARBA00022729"/>
    </source>
</evidence>
<gene>
    <name evidence="6" type="ORF">P4O66_001647</name>
</gene>
<feature type="domain" description="Ig-like" evidence="5">
    <location>
        <begin position="793"/>
        <end position="895"/>
    </location>
</feature>
<dbReference type="PROSITE" id="PS50835">
    <property type="entry name" value="IG_LIKE"/>
    <property type="match status" value="5"/>
</dbReference>
<dbReference type="SMART" id="SM00407">
    <property type="entry name" value="IGc1"/>
    <property type="match status" value="2"/>
</dbReference>
<dbReference type="Gene3D" id="2.60.40.10">
    <property type="entry name" value="Immunoglobulins"/>
    <property type="match status" value="10"/>
</dbReference>
<keyword evidence="3" id="KW-1015">Disulfide bond</keyword>
<dbReference type="AlphaFoldDB" id="A0AAD8Z5M3"/>
<feature type="domain" description="Ig-like" evidence="5">
    <location>
        <begin position="910"/>
        <end position="1016"/>
    </location>
</feature>
<dbReference type="SMART" id="SM00406">
    <property type="entry name" value="IGv"/>
    <property type="match status" value="4"/>
</dbReference>
<dbReference type="Pfam" id="PF07654">
    <property type="entry name" value="C1-set"/>
    <property type="match status" value="2"/>
</dbReference>
<dbReference type="PANTHER" id="PTHR23268">
    <property type="entry name" value="T-CELL RECEPTOR BETA CHAIN"/>
    <property type="match status" value="1"/>
</dbReference>
<evidence type="ECO:0000313" key="6">
    <source>
        <dbReference type="EMBL" id="KAK1792921.1"/>
    </source>
</evidence>
<dbReference type="FunFam" id="2.60.40.10:FF:000283">
    <property type="entry name" value="Immunoglobulin kappa constant"/>
    <property type="match status" value="2"/>
</dbReference>
<dbReference type="CDD" id="cd00099">
    <property type="entry name" value="IgV"/>
    <property type="match status" value="1"/>
</dbReference>
<dbReference type="InterPro" id="IPR036179">
    <property type="entry name" value="Ig-like_dom_sf"/>
</dbReference>
<dbReference type="Pfam" id="PF07686">
    <property type="entry name" value="V-set"/>
    <property type="match status" value="5"/>
</dbReference>
<reference evidence="6" key="1">
    <citation type="submission" date="2023-03" db="EMBL/GenBank/DDBJ databases">
        <title>Electrophorus voltai genome.</title>
        <authorList>
            <person name="Bian C."/>
        </authorList>
    </citation>
    <scope>NUCLEOTIDE SEQUENCE</scope>
    <source>
        <strain evidence="6">CB-2022</strain>
        <tissue evidence="6">Muscle</tissue>
    </source>
</reference>
<evidence type="ECO:0000259" key="5">
    <source>
        <dbReference type="PROSITE" id="PS50835"/>
    </source>
</evidence>
<dbReference type="SMART" id="SM00409">
    <property type="entry name" value="IG"/>
    <property type="match status" value="5"/>
</dbReference>
<evidence type="ECO:0000313" key="7">
    <source>
        <dbReference type="Proteomes" id="UP001239994"/>
    </source>
</evidence>
<feature type="signal peptide" evidence="4">
    <location>
        <begin position="1"/>
        <end position="17"/>
    </location>
</feature>
<dbReference type="GO" id="GO:0002376">
    <property type="term" value="P:immune system process"/>
    <property type="evidence" value="ECO:0007669"/>
    <property type="project" value="UniProtKB-KW"/>
</dbReference>
<keyword evidence="2" id="KW-0391">Immunity</keyword>
<keyword evidence="1 4" id="KW-0732">Signal</keyword>
<dbReference type="InterPro" id="IPR013783">
    <property type="entry name" value="Ig-like_fold"/>
</dbReference>
<evidence type="ECO:0000256" key="3">
    <source>
        <dbReference type="ARBA" id="ARBA00023157"/>
    </source>
</evidence>
<protein>
    <recommendedName>
        <fullName evidence="5">Ig-like domain-containing protein</fullName>
    </recommendedName>
</protein>
<sequence>MLTALLVLAICLFTGQSYENGVFQAPDTILGSSGSFVEMNCSHNKDINHRQMYWFKQLPGEGMIPIVFTFVGGDPDYGSFSKDKYETVKTVVEMGSLTVKNLDPGDSALYFCAVRSTMSLFVEQIPANLFVVPTESFKINCSHNDKAYDKIYWYRQAEGQGLELLGYLSFKLTQMDKDVHGQSFNISGDAEKEAELLSTLSIQQSPPHVLQTPDQREAKLGCSHGDSNYPYMYWYQQKSGSLVLIGMLHKDIVQTTAVATVSGKNVNLSCSHTYKDYFYLYWYQQTMQLTSMKLTGYLYTTTFNSEKEFEKRFHIYGDAKSHGILQISNLTSMDSAVYYCAVRDAQCHDFPPSPSKTLIKVITYTICACLKQLQGLAVQDGAILPASSDTAAQDAVYCSFVEHGSSEGVLITQWPKYISTMKGTSVDMHCYQNDTDYDYTYCYRQQVRGSTELALIGYSYITGTPTLETGFTERFELTRQGTLSGNLTISELRLLDSAVYYCAAKMVDCAKIEQDLKLILHQNAKANIQCSHDDNTLNRMYWYRQERDSTNLTLIGYGYSTGEPNYETGFTERFKLTRQGILSGNLTISGLRLSDSAVYYCAASSAQQVLQSPVSMTAFPGDDVFLDCSMAAGFSMSSYTMQWYMQVNYGTPVEFLIKEYDNPKGNLSVALATTENKFTLHLSDLKLQQNGSSEVRIDQDPEVLFANQNSLVTLLCEHDNSDHYRMYWYRQIRDSVDLQLLSYSAGPKLVDIEPPFNKAEKYKVKRLEVKKATLQITKLETADTDPKAKITPPAVKVLGPNLAEKCKNGRVTVVCVATDFYPDHVEVFWQINGLNQIEGVATDNAARKKSTTESSYKISSRLTTTYKEWNEGSQYTCTVTFFNGTTKSRHSDSVTGPQGLRDPNKTITYPTVMVLPPSYKELCKKRVTLVCVATGFYPDHVDITWRVNGKDRKNGVATDYTVRQDPVNKNYMISSRLMVKRTEWVETNNNFTCVVGFYNGTMYNNYTDIIQAQKVSTLVTVRFSYLLFLSKSLLYAVLICTVVWKCKLIKPKSMLNEN</sequence>